<dbReference type="EMBL" id="JAECVW010000003">
    <property type="protein sequence ID" value="MBH8595319.1"/>
    <property type="molecule type" value="Genomic_DNA"/>
</dbReference>
<dbReference type="InterPro" id="IPR013325">
    <property type="entry name" value="RNA_pol_sigma_r2"/>
</dbReference>
<evidence type="ECO:0000256" key="6">
    <source>
        <dbReference type="HAMAP-Rule" id="MF_02064"/>
    </source>
</evidence>
<keyword evidence="5 6" id="KW-0804">Transcription</keyword>
<dbReference type="InterPro" id="IPR007627">
    <property type="entry name" value="RNA_pol_sigma70_r2"/>
</dbReference>
<dbReference type="Gene3D" id="1.10.1740.10">
    <property type="match status" value="1"/>
</dbReference>
<evidence type="ECO:0000256" key="3">
    <source>
        <dbReference type="ARBA" id="ARBA00023082"/>
    </source>
</evidence>
<keyword evidence="6" id="KW-0346">Stress response</keyword>
<dbReference type="RefSeq" id="WP_181731601.1">
    <property type="nucleotide sequence ID" value="NZ_JACEIR010000002.1"/>
</dbReference>
<dbReference type="HAMAP" id="MF_02064">
    <property type="entry name" value="Sigma70_SigI"/>
    <property type="match status" value="1"/>
</dbReference>
<proteinExistence type="inferred from homology"/>
<comment type="similarity">
    <text evidence="6">Belongs to the sigma-70 factor family. SigI subfamily.</text>
</comment>
<feature type="short sequence motif" description="Polymerase core binding" evidence="6">
    <location>
        <begin position="51"/>
        <end position="64"/>
    </location>
</feature>
<reference evidence="8 9" key="1">
    <citation type="submission" date="2020-12" db="EMBL/GenBank/DDBJ databases">
        <title>WGS of Thermoactinomyces spp.</title>
        <authorList>
            <person name="Cheng K."/>
        </authorList>
    </citation>
    <scope>NUCLEOTIDE SEQUENCE [LARGE SCALE GENOMIC DNA]</scope>
    <source>
        <strain evidence="9">CICC 10671\DSM 43846</strain>
    </source>
</reference>
<comment type="activity regulation">
    <text evidence="6">Negatively regulated by the anti-sigma-I factor RsgI.</text>
</comment>
<dbReference type="AlphaFoldDB" id="A0A8I1DET3"/>
<evidence type="ECO:0000256" key="4">
    <source>
        <dbReference type="ARBA" id="ARBA00023125"/>
    </source>
</evidence>
<protein>
    <recommendedName>
        <fullName evidence="6">RNA polymerase sigma factor SigI</fullName>
    </recommendedName>
</protein>
<comment type="function">
    <text evidence="6">Sigma factors are initiation factors that promote the attachment of RNA polymerase to specific initiation sites and are then released.</text>
</comment>
<evidence type="ECO:0000256" key="5">
    <source>
        <dbReference type="ARBA" id="ARBA00023163"/>
    </source>
</evidence>
<dbReference type="InterPro" id="IPR014244">
    <property type="entry name" value="RNA_pol_sigma-I"/>
</dbReference>
<dbReference type="GO" id="GO:0005737">
    <property type="term" value="C:cytoplasm"/>
    <property type="evidence" value="ECO:0007669"/>
    <property type="project" value="UniProtKB-SubCell"/>
</dbReference>
<keyword evidence="2 6" id="KW-0805">Transcription regulation</keyword>
<keyword evidence="4 6" id="KW-0238">DNA-binding</keyword>
<keyword evidence="9" id="KW-1185">Reference proteome</keyword>
<evidence type="ECO:0000313" key="9">
    <source>
        <dbReference type="Proteomes" id="UP000633619"/>
    </source>
</evidence>
<evidence type="ECO:0000256" key="2">
    <source>
        <dbReference type="ARBA" id="ARBA00023015"/>
    </source>
</evidence>
<dbReference type="GO" id="GO:0016987">
    <property type="term" value="F:sigma factor activity"/>
    <property type="evidence" value="ECO:0007669"/>
    <property type="project" value="UniProtKB-UniRule"/>
</dbReference>
<gene>
    <name evidence="6" type="primary">sigI</name>
    <name evidence="8" type="ORF">I8U20_08235</name>
</gene>
<dbReference type="GO" id="GO:0006352">
    <property type="term" value="P:DNA-templated transcription initiation"/>
    <property type="evidence" value="ECO:0007669"/>
    <property type="project" value="UniProtKB-UniRule"/>
</dbReference>
<name>A0A8I1DET3_THEIN</name>
<keyword evidence="1 6" id="KW-0963">Cytoplasm</keyword>
<dbReference type="GO" id="GO:0003677">
    <property type="term" value="F:DNA binding"/>
    <property type="evidence" value="ECO:0007669"/>
    <property type="project" value="UniProtKB-UniRule"/>
</dbReference>
<feature type="domain" description="RNA polymerase sigma-70 region 2" evidence="7">
    <location>
        <begin position="26"/>
        <end position="95"/>
    </location>
</feature>
<comment type="subcellular location">
    <subcellularLocation>
        <location evidence="6">Cytoplasm</location>
    </subcellularLocation>
</comment>
<evidence type="ECO:0000256" key="1">
    <source>
        <dbReference type="ARBA" id="ARBA00022490"/>
    </source>
</evidence>
<dbReference type="SUPFAM" id="SSF88946">
    <property type="entry name" value="Sigma2 domain of RNA polymerase sigma factors"/>
    <property type="match status" value="1"/>
</dbReference>
<sequence length="235" mass="27731">MFRGTDLETRVLQVQETHSPDKRDDLLRELEPHVRRIASRVCRRVITKQDDEYMIAYKALDEAISGYSSGFQATFMSFAYKVIHRRLVDYFRQEAKHQKTVPLLTSGPNEEEIQNQEVVAKAFESYRDEELSKMRRLEIEIFKKALAKQGITLDELVKKSPKHRDTRENLFHVAKKLVSEKELLHKFLHQKKLDKEIASYLGMHRRTLNRHRKYLTALTIVMTEDLTLVRSYLGL</sequence>
<dbReference type="PIRSF" id="PIRSF038953">
    <property type="entry name" value="SigI"/>
    <property type="match status" value="1"/>
</dbReference>
<evidence type="ECO:0000313" key="8">
    <source>
        <dbReference type="EMBL" id="MBH8595319.1"/>
    </source>
</evidence>
<dbReference type="Pfam" id="PF04542">
    <property type="entry name" value="Sigma70_r2"/>
    <property type="match status" value="1"/>
</dbReference>
<dbReference type="Proteomes" id="UP000633619">
    <property type="component" value="Unassembled WGS sequence"/>
</dbReference>
<comment type="caution">
    <text evidence="8">The sequence shown here is derived from an EMBL/GenBank/DDBJ whole genome shotgun (WGS) entry which is preliminary data.</text>
</comment>
<evidence type="ECO:0000259" key="7">
    <source>
        <dbReference type="Pfam" id="PF04542"/>
    </source>
</evidence>
<comment type="caution">
    <text evidence="6">Lacks conserved residue(s) required for the propagation of feature annotation.</text>
</comment>
<accession>A0A8I1DET3</accession>
<comment type="subunit">
    <text evidence="6">Interacts with RsgI.</text>
</comment>
<organism evidence="8 9">
    <name type="scientific">Thermoactinomyces intermedius</name>
    <dbReference type="NCBI Taxonomy" id="2024"/>
    <lineage>
        <taxon>Bacteria</taxon>
        <taxon>Bacillati</taxon>
        <taxon>Bacillota</taxon>
        <taxon>Bacilli</taxon>
        <taxon>Bacillales</taxon>
        <taxon>Thermoactinomycetaceae</taxon>
        <taxon>Thermoactinomyces</taxon>
    </lineage>
</organism>
<keyword evidence="3 6" id="KW-0731">Sigma factor</keyword>